<organism evidence="2 3">
    <name type="scientific">Aldrovandia affinis</name>
    <dbReference type="NCBI Taxonomy" id="143900"/>
    <lineage>
        <taxon>Eukaryota</taxon>
        <taxon>Metazoa</taxon>
        <taxon>Chordata</taxon>
        <taxon>Craniata</taxon>
        <taxon>Vertebrata</taxon>
        <taxon>Euteleostomi</taxon>
        <taxon>Actinopterygii</taxon>
        <taxon>Neopterygii</taxon>
        <taxon>Teleostei</taxon>
        <taxon>Notacanthiformes</taxon>
        <taxon>Halosauridae</taxon>
        <taxon>Aldrovandia</taxon>
    </lineage>
</organism>
<dbReference type="EMBL" id="JAINUG010000166">
    <property type="protein sequence ID" value="KAJ8390724.1"/>
    <property type="molecule type" value="Genomic_DNA"/>
</dbReference>
<evidence type="ECO:0000313" key="2">
    <source>
        <dbReference type="EMBL" id="KAJ8390724.1"/>
    </source>
</evidence>
<dbReference type="AlphaFoldDB" id="A0AAD7RUP7"/>
<evidence type="ECO:0000313" key="3">
    <source>
        <dbReference type="Proteomes" id="UP001221898"/>
    </source>
</evidence>
<gene>
    <name evidence="2" type="ORF">AAFF_G00101040</name>
</gene>
<dbReference type="Proteomes" id="UP001221898">
    <property type="component" value="Unassembled WGS sequence"/>
</dbReference>
<feature type="region of interest" description="Disordered" evidence="1">
    <location>
        <begin position="95"/>
        <end position="144"/>
    </location>
</feature>
<feature type="non-terminal residue" evidence="2">
    <location>
        <position position="1"/>
    </location>
</feature>
<sequence>DGGYTFSRSALGEERATSREDSLLADLTDCSLPLKRARCPETLRPLVMREEPRVAGLSERTGTAVCSCCLSADGSGQRLAPALFNEAPPAARGGPGWPCGLKAAPQATGRDAAGTQPTPRSATSDHIQRSDWPLSVDRTNGDIG</sequence>
<keyword evidence="3" id="KW-1185">Reference proteome</keyword>
<reference evidence="2" key="1">
    <citation type="journal article" date="2023" name="Science">
        <title>Genome structures resolve the early diversification of teleost fishes.</title>
        <authorList>
            <person name="Parey E."/>
            <person name="Louis A."/>
            <person name="Montfort J."/>
            <person name="Bouchez O."/>
            <person name="Roques C."/>
            <person name="Iampietro C."/>
            <person name="Lluch J."/>
            <person name="Castinel A."/>
            <person name="Donnadieu C."/>
            <person name="Desvignes T."/>
            <person name="Floi Bucao C."/>
            <person name="Jouanno E."/>
            <person name="Wen M."/>
            <person name="Mejri S."/>
            <person name="Dirks R."/>
            <person name="Jansen H."/>
            <person name="Henkel C."/>
            <person name="Chen W.J."/>
            <person name="Zahm M."/>
            <person name="Cabau C."/>
            <person name="Klopp C."/>
            <person name="Thompson A.W."/>
            <person name="Robinson-Rechavi M."/>
            <person name="Braasch I."/>
            <person name="Lecointre G."/>
            <person name="Bobe J."/>
            <person name="Postlethwait J.H."/>
            <person name="Berthelot C."/>
            <person name="Roest Crollius H."/>
            <person name="Guiguen Y."/>
        </authorList>
    </citation>
    <scope>NUCLEOTIDE SEQUENCE</scope>
    <source>
        <strain evidence="2">NC1722</strain>
    </source>
</reference>
<name>A0AAD7RUP7_9TELE</name>
<protein>
    <submittedName>
        <fullName evidence="2">Uncharacterized protein</fullName>
    </submittedName>
</protein>
<feature type="non-terminal residue" evidence="2">
    <location>
        <position position="144"/>
    </location>
</feature>
<proteinExistence type="predicted"/>
<accession>A0AAD7RUP7</accession>
<feature type="compositionally biased region" description="Polar residues" evidence="1">
    <location>
        <begin position="115"/>
        <end position="125"/>
    </location>
</feature>
<evidence type="ECO:0000256" key="1">
    <source>
        <dbReference type="SAM" id="MobiDB-lite"/>
    </source>
</evidence>
<comment type="caution">
    <text evidence="2">The sequence shown here is derived from an EMBL/GenBank/DDBJ whole genome shotgun (WGS) entry which is preliminary data.</text>
</comment>